<dbReference type="InterPro" id="IPR014001">
    <property type="entry name" value="Helicase_ATP-bd"/>
</dbReference>
<feature type="domain" description="Helicase ATP-binding" evidence="2">
    <location>
        <begin position="859"/>
        <end position="1066"/>
    </location>
</feature>
<dbReference type="SUPFAM" id="SSF52540">
    <property type="entry name" value="P-loop containing nucleoside triphosphate hydrolases"/>
    <property type="match status" value="2"/>
</dbReference>
<dbReference type="WBParaSite" id="BXY_0684200.1">
    <property type="protein sequence ID" value="BXY_0684200.1"/>
    <property type="gene ID" value="BXY_0684200"/>
</dbReference>
<feature type="compositionally biased region" description="Acidic residues" evidence="1">
    <location>
        <begin position="1382"/>
        <end position="1396"/>
    </location>
</feature>
<evidence type="ECO:0000313" key="3">
    <source>
        <dbReference type="Proteomes" id="UP000095284"/>
    </source>
</evidence>
<dbReference type="Proteomes" id="UP000095284">
    <property type="component" value="Unplaced"/>
</dbReference>
<name>A0A1I7S1G6_BURXY</name>
<dbReference type="SMART" id="SM00487">
    <property type="entry name" value="DEXDc"/>
    <property type="match status" value="1"/>
</dbReference>
<feature type="region of interest" description="Disordered" evidence="1">
    <location>
        <begin position="234"/>
        <end position="256"/>
    </location>
</feature>
<feature type="compositionally biased region" description="Acidic residues" evidence="1">
    <location>
        <begin position="374"/>
        <end position="384"/>
    </location>
</feature>
<sequence>MSRNAGFGCSDTNSVDGALSRATFSNSGGATNLVCDRCCAVFHDGICLCTLGHGPSISIDSGHFTADSFVHSDIFSTFPTTSGMSPDLNNTNHAHSETFSNGSWVHDVSDRHECSCATSATSSSRSQCCNSTSNVNMFEDDGGLSSCSDTQSESCDTSDITIESWETVRGLTYRRKFLPSNGRPTQRGPSSELGSESSAFTNYGERIGFGKDDPGLNTSFSSLATDSTGPINGFYGYKNVEPPDPPIRSVREPGPERLRDEISEHRKRLIRYYNSIGELRRNQEKNTRAGRDRSFRCASDNAGFVSVRSTTSGFGGNGGVFGQDVGRSRISCREEGPEAPSSLYEGFASSYSGINEASRGFFHHPGRPGGSNDDFGENEGEFDQNTDGNELYRGGNGITRGGFRSNARGSARGRPHDGNFGRFGGNNNIGDENEVGDHNIAGKMYEIDEEGFIVNRDEDQMTEDGSEHRIMSDFDLEQENPRASAISSQIVENAEHLDSQNLSEDVERLRANPLTNRDNGCLNCCQNHQTRQCLEKYCFKCRAKISNWLVAAEIHPILCQDAFKGFMKRRFEAKKTRFYSRDLFQAYQELPPEAMERFYRILSELEPSGDESFGDQFHEVLRLTLNFGNYGGRSLVVAYRLLWKMLSVTESFEFPLLDLNVEEAHFYVQGENGPFKPFELRFKIKDGPNDPEEGRNAQRYLRTKLKHNGVYGFPMFVCLRDQVTSVKDHEYDKEWPAHIQRKQVSRTRKKVTVYRCQPPTAAGRCKLIIDNLHMLDRYVGDGVVPENTVFLGFNHHSHRVREETEKLKKFIDHSVDQETFPRNLNSIIRNFFNPRMEIQTDSRLRTREDLENFNGLLPSPFKLLPEQMETVIRAIRNEMHAVLGPSGSGKTTIFCFLAIYNWFKLRKRTLLLTTRRGAASEITLRVVRMSKFLLELPQFKNLKNNQKFIYYNMEKDSLMEKRDSEIKDFCSFSYEIPENTTILVTVINSIASEVVHQLKPDFVLLDEASSVSALDFYTLLVILNENRCNLPKNLTIFGDQFQLGARFSKESFLNITDEADFGFDESALVQLLKCKLPYTQMRQIVRSPKALIKLIQPYYDFPLKTDESPPEEPLLLNFDGCYGMQSELSTVPSREFLSLFLNLPPKDVNGRHFCPGDDRYGKNKMGLVNQRNIYYATCIFDAIMRQNPEVTAENCLYLTPYREAVCLECLKALIAVDSAPASFLREWIKTVELGSRRCDLTFPINTHSPQQPGMASNLDPLAYSHTSRSESELSYHSVDSIPSDGRSNVEIGTNDGLGRESTWPGVDKSTPSGSSVSSGVTIESWGTVKGAGAGKINGSEKFEAGERGSEGNGSISPTEDVDGVWDDGFCKDDSSDTITQQSEDDTNIGDDNDVDDPVLFGQRLKRNPNEADANGAPVVEDATEVLVEKKIMRPERCSNCLSDLHCIVECPLKRCFKCRAEFTDWSKDQEIHPYFCKAALTGFMKGCFEIRKTKFYVNKKHEKYQKMPRVRLREFYKLLGELTADNEYRFGSDFDRIFRHLDDFGNFGGRSLVVAYDLLWRKLSVTEAFELELFHLSIERANFSVDLGSHSIRPFELSFTIRDEEVDKKPLFSGQSYLKRNLNYNGVYGFPIFICVRERSTSVCDQEVDEQWPDNIPRKKISNIRVNATVYKCCPPNGGQVCTLYVDPLRDLEPYLGRVIARGKIFLAFNHRSDRMREETKKIKQFVDSSKPRPTFPKNLKEMVSNFYNPTMETEKEFGYLKRHNLEKFNDLLPSPYRLLPEQMENAMTAYEYEMHAVLGPSGSGKTTIVCFLAIYNFFVMRRRTLMLTTRRAAAKEITLRLVRMSKFLLQLPQFSCLDNGRQFIWWKLEKDSALEPREPEIAAVCSVSQEVPAWIALLVAVLPTSDLLLQFKADFVLLDEASSASTLTFYTLLVMLNENRSHLPRHLSMFGDQFQLSARFSKETFLSDEDEQESGFDESALVQLLKCKLPYTQMKEIAKAPRALSKIVQPFYDFPLSTNYSPPARPLNLPYFSFGSLPEKKFLSIFVNLPATDRNSEHFCDADDYAAQHRGLYLFRKRRPPMTERKLCLTNRRNVYVASQILDSILMHNPDISSKDCLYLTPYRVQESLFYHRRGKSGPSGSVRGQTIDRALSTEAQFVILDLVRTSSNGFMNGRAAQWPAYPEAKRLLVSLSRASRAQIIIGSVRDEDVRGRPTNPIDKVAAAHLNSRDPMVSYTTSCYTGSADFYNQMV</sequence>
<evidence type="ECO:0000313" key="4">
    <source>
        <dbReference type="WBParaSite" id="BXY_0684200.1"/>
    </source>
</evidence>
<dbReference type="InterPro" id="IPR041679">
    <property type="entry name" value="DNA2/NAM7-like_C"/>
</dbReference>
<accession>A0A1I7S1G6</accession>
<dbReference type="Gene3D" id="3.40.50.300">
    <property type="entry name" value="P-loop containing nucleotide triphosphate hydrolases"/>
    <property type="match status" value="3"/>
</dbReference>
<evidence type="ECO:0000259" key="2">
    <source>
        <dbReference type="SMART" id="SM00487"/>
    </source>
</evidence>
<protein>
    <submittedName>
        <fullName evidence="4">Helicase ATP-binding domain-containing protein</fullName>
    </submittedName>
</protein>
<feature type="compositionally biased region" description="Basic and acidic residues" evidence="1">
    <location>
        <begin position="1338"/>
        <end position="1349"/>
    </location>
</feature>
<dbReference type="Pfam" id="PF13087">
    <property type="entry name" value="AAA_12"/>
    <property type="match status" value="1"/>
</dbReference>
<dbReference type="Pfam" id="PF13245">
    <property type="entry name" value="AAA_19"/>
    <property type="match status" value="2"/>
</dbReference>
<organism evidence="3 4">
    <name type="scientific">Bursaphelenchus xylophilus</name>
    <name type="common">Pinewood nematode worm</name>
    <name type="synonym">Aphelenchoides xylophilus</name>
    <dbReference type="NCBI Taxonomy" id="6326"/>
    <lineage>
        <taxon>Eukaryota</taxon>
        <taxon>Metazoa</taxon>
        <taxon>Ecdysozoa</taxon>
        <taxon>Nematoda</taxon>
        <taxon>Chromadorea</taxon>
        <taxon>Rhabditida</taxon>
        <taxon>Tylenchina</taxon>
        <taxon>Tylenchomorpha</taxon>
        <taxon>Aphelenchoidea</taxon>
        <taxon>Aphelenchoididae</taxon>
        <taxon>Bursaphelenchus</taxon>
    </lineage>
</organism>
<feature type="compositionally biased region" description="Low complexity" evidence="1">
    <location>
        <begin position="1309"/>
        <end position="1321"/>
    </location>
</feature>
<feature type="compositionally biased region" description="Polar residues" evidence="1">
    <location>
        <begin position="182"/>
        <end position="198"/>
    </location>
</feature>
<feature type="region of interest" description="Disordered" evidence="1">
    <location>
        <begin position="359"/>
        <end position="435"/>
    </location>
</feature>
<evidence type="ECO:0000256" key="1">
    <source>
        <dbReference type="SAM" id="MobiDB-lite"/>
    </source>
</evidence>
<dbReference type="InterPro" id="IPR027417">
    <property type="entry name" value="P-loop_NTPase"/>
</dbReference>
<feature type="region of interest" description="Disordered" evidence="1">
    <location>
        <begin position="176"/>
        <end position="198"/>
    </location>
</feature>
<proteinExistence type="predicted"/>
<reference evidence="4" key="1">
    <citation type="submission" date="2016-11" db="UniProtKB">
        <authorList>
            <consortium name="WormBaseParasite"/>
        </authorList>
    </citation>
    <scope>IDENTIFICATION</scope>
</reference>
<feature type="region of interest" description="Disordered" evidence="1">
    <location>
        <begin position="1273"/>
        <end position="1397"/>
    </location>
</feature>